<gene>
    <name evidence="2" type="ORF">FJTKL_14904</name>
</gene>
<sequence length="314" mass="33697">MSAWLPEYCHHLSTNYHPASSAILARRYLHAPLLRPTRARRGTTNQHISRPDPAPNQYLRRQTETPRAKNNNSKQANKMAAPSQPQEITAPITPARFAAALKDLSAASLHLKVLEIRNSLAHLAHSNAQLRPFAEGSVAAPGGTPGEPDADCADAIRENEAVIARMRGRVELVRAEVEARGLSWREFEAKDELEDDEPGVAAPATATSTSEVPAASTAAAPLANGVNGHAEDGTGSGANGAAPSRGNPWEDGTFQTGVIRNGEIHMDALPNRQGSSAAPRQTNGGGRLTDEELRRRLEERLAEHNDDEDGGMHL</sequence>
<dbReference type="InterPro" id="IPR038966">
    <property type="entry name" value="TMA17"/>
</dbReference>
<dbReference type="PANTHER" id="PTHR40422:SF1">
    <property type="entry name" value="TRANSLATION MACHINERY-ASSOCIATED PROTEIN 17"/>
    <property type="match status" value="1"/>
</dbReference>
<dbReference type="EMBL" id="JBAWTH010000008">
    <property type="protein sequence ID" value="KAL2291015.1"/>
    <property type="molecule type" value="Genomic_DNA"/>
</dbReference>
<reference evidence="2 3" key="1">
    <citation type="submission" date="2024-03" db="EMBL/GenBank/DDBJ databases">
        <title>A high-quality draft genome sequence of Diaporthe vaccinii, a causative agent of upright dieback and viscid rot disease in cranberry plants.</title>
        <authorList>
            <person name="Sarrasin M."/>
            <person name="Lang B.F."/>
            <person name="Burger G."/>
        </authorList>
    </citation>
    <scope>NUCLEOTIDE SEQUENCE [LARGE SCALE GENOMIC DNA]</scope>
    <source>
        <strain evidence="2 3">IS7</strain>
    </source>
</reference>
<accession>A0ABR4F8H9</accession>
<feature type="compositionally biased region" description="Low complexity" evidence="1">
    <location>
        <begin position="201"/>
        <end position="223"/>
    </location>
</feature>
<dbReference type="PANTHER" id="PTHR40422">
    <property type="entry name" value="TRANSLATION MACHINERY-ASSOCIATED PROTEIN 17"/>
    <property type="match status" value="1"/>
</dbReference>
<protein>
    <recommendedName>
        <fullName evidence="4">Secondary alcohol dehydrogenase</fullName>
    </recommendedName>
</protein>
<dbReference type="EMBL" id="JBAWTH010000008">
    <property type="protein sequence ID" value="KAL2291018.1"/>
    <property type="molecule type" value="Genomic_DNA"/>
</dbReference>
<dbReference type="EMBL" id="JBAWTH010000008">
    <property type="protein sequence ID" value="KAL2291014.1"/>
    <property type="molecule type" value="Genomic_DNA"/>
</dbReference>
<dbReference type="EMBL" id="JBAWTH010000008">
    <property type="protein sequence ID" value="KAL2291016.1"/>
    <property type="molecule type" value="Genomic_DNA"/>
</dbReference>
<feature type="region of interest" description="Disordered" evidence="1">
    <location>
        <begin position="188"/>
        <end position="314"/>
    </location>
</feature>
<dbReference type="Proteomes" id="UP001600888">
    <property type="component" value="Unassembled WGS sequence"/>
</dbReference>
<proteinExistence type="predicted"/>
<name>A0ABR4F8H9_9PEZI</name>
<comment type="caution">
    <text evidence="2">The sequence shown here is derived from an EMBL/GenBank/DDBJ whole genome shotgun (WGS) entry which is preliminary data.</text>
</comment>
<evidence type="ECO:0000313" key="3">
    <source>
        <dbReference type="Proteomes" id="UP001600888"/>
    </source>
</evidence>
<dbReference type="EMBL" id="JBAWTH010000008">
    <property type="protein sequence ID" value="KAL2291019.1"/>
    <property type="molecule type" value="Genomic_DNA"/>
</dbReference>
<evidence type="ECO:0000313" key="2">
    <source>
        <dbReference type="EMBL" id="KAL2291014.1"/>
    </source>
</evidence>
<dbReference type="EMBL" id="JBAWTH010000008">
    <property type="protein sequence ID" value="KAL2291017.1"/>
    <property type="molecule type" value="Genomic_DNA"/>
</dbReference>
<feature type="compositionally biased region" description="Polar residues" evidence="1">
    <location>
        <begin position="272"/>
        <end position="282"/>
    </location>
</feature>
<organism evidence="2 3">
    <name type="scientific">Diaporthe vaccinii</name>
    <dbReference type="NCBI Taxonomy" id="105482"/>
    <lineage>
        <taxon>Eukaryota</taxon>
        <taxon>Fungi</taxon>
        <taxon>Dikarya</taxon>
        <taxon>Ascomycota</taxon>
        <taxon>Pezizomycotina</taxon>
        <taxon>Sordariomycetes</taxon>
        <taxon>Sordariomycetidae</taxon>
        <taxon>Diaporthales</taxon>
        <taxon>Diaporthaceae</taxon>
        <taxon>Diaporthe</taxon>
        <taxon>Diaporthe eres species complex</taxon>
    </lineage>
</organism>
<evidence type="ECO:0008006" key="4">
    <source>
        <dbReference type="Google" id="ProtNLM"/>
    </source>
</evidence>
<keyword evidence="3" id="KW-1185">Reference proteome</keyword>
<feature type="compositionally biased region" description="Basic and acidic residues" evidence="1">
    <location>
        <begin position="288"/>
        <end position="314"/>
    </location>
</feature>
<feature type="region of interest" description="Disordered" evidence="1">
    <location>
        <begin position="35"/>
        <end position="86"/>
    </location>
</feature>
<evidence type="ECO:0000256" key="1">
    <source>
        <dbReference type="SAM" id="MobiDB-lite"/>
    </source>
</evidence>